<evidence type="ECO:0000256" key="1">
    <source>
        <dbReference type="SAM" id="MobiDB-lite"/>
    </source>
</evidence>
<comment type="caution">
    <text evidence="3">The sequence shown here is derived from an EMBL/GenBank/DDBJ whole genome shotgun (WGS) entry which is preliminary data.</text>
</comment>
<gene>
    <name evidence="3" type="ORF">EDC37_11614</name>
</gene>
<keyword evidence="2" id="KW-0812">Transmembrane</keyword>
<feature type="region of interest" description="Disordered" evidence="1">
    <location>
        <begin position="1"/>
        <end position="25"/>
    </location>
</feature>
<dbReference type="AlphaFoldDB" id="A0A4R3K3S7"/>
<evidence type="ECO:0000313" key="4">
    <source>
        <dbReference type="Proteomes" id="UP000295188"/>
    </source>
</evidence>
<keyword evidence="2" id="KW-0472">Membrane</keyword>
<feature type="compositionally biased region" description="Low complexity" evidence="1">
    <location>
        <begin position="184"/>
        <end position="209"/>
    </location>
</feature>
<proteinExistence type="predicted"/>
<keyword evidence="2" id="KW-1133">Transmembrane helix</keyword>
<dbReference type="EMBL" id="SMAA01000016">
    <property type="protein sequence ID" value="TCS77350.1"/>
    <property type="molecule type" value="Genomic_DNA"/>
</dbReference>
<name>A0A4R3K3S7_9FIRM</name>
<evidence type="ECO:0000256" key="2">
    <source>
        <dbReference type="SAM" id="Phobius"/>
    </source>
</evidence>
<feature type="compositionally biased region" description="Polar residues" evidence="1">
    <location>
        <begin position="152"/>
        <end position="167"/>
    </location>
</feature>
<feature type="transmembrane region" description="Helical" evidence="2">
    <location>
        <begin position="125"/>
        <end position="144"/>
    </location>
</feature>
<dbReference type="Proteomes" id="UP000295188">
    <property type="component" value="Unassembled WGS sequence"/>
</dbReference>
<sequence length="271" mass="30367">MNRRTQKTLPDLLNTGKKRNPSRTTNQCAKKLTTTFNTIQRLDKPVSKRLTECPFCGHRMRKQWDACPKCKRSLIKESLPTEKIMLEDNDSTIVDAEVHFIDNNLPPTPPTPHLKPKSSPNKKQGYIGCLAIIVIFFLIGSYMFDSSKKETTPSATASSMQANTTVPASPKAEETQQTPVSLFSSAEQTASAQQTQQNPAQTAPPQSSSNEKEYYGNGPNGEGIKGHIDNERGTKIYHLPGDRYYNKTTHVAQWFFTEKDAQAAGYRHIYK</sequence>
<keyword evidence="4" id="KW-1185">Reference proteome</keyword>
<dbReference type="OrthoDB" id="281759at2"/>
<evidence type="ECO:0000313" key="3">
    <source>
        <dbReference type="EMBL" id="TCS77350.1"/>
    </source>
</evidence>
<protein>
    <submittedName>
        <fullName evidence="3">Uncharacterized protein</fullName>
    </submittedName>
</protein>
<reference evidence="3 4" key="1">
    <citation type="submission" date="2019-03" db="EMBL/GenBank/DDBJ databases">
        <title>Genomic Encyclopedia of Type Strains, Phase IV (KMG-IV): sequencing the most valuable type-strain genomes for metagenomic binning, comparative biology and taxonomic classification.</title>
        <authorList>
            <person name="Goeker M."/>
        </authorList>
    </citation>
    <scope>NUCLEOTIDE SEQUENCE [LARGE SCALE GENOMIC DNA]</scope>
    <source>
        <strain evidence="3 4">DSM 20467</strain>
    </source>
</reference>
<accession>A0A4R3K3S7</accession>
<organism evidence="3 4">
    <name type="scientific">Pectinatus cerevisiiphilus</name>
    <dbReference type="NCBI Taxonomy" id="86956"/>
    <lineage>
        <taxon>Bacteria</taxon>
        <taxon>Bacillati</taxon>
        <taxon>Bacillota</taxon>
        <taxon>Negativicutes</taxon>
        <taxon>Selenomonadales</taxon>
        <taxon>Selenomonadaceae</taxon>
        <taxon>Pectinatus</taxon>
    </lineage>
</organism>
<dbReference type="RefSeq" id="WP_132550893.1">
    <property type="nucleotide sequence ID" value="NZ_SMAA01000016.1"/>
</dbReference>
<feature type="region of interest" description="Disordered" evidence="1">
    <location>
        <begin position="148"/>
        <end position="229"/>
    </location>
</feature>